<dbReference type="Proteomes" id="UP000006732">
    <property type="component" value="Chromosome"/>
</dbReference>
<organism evidence="1 2">
    <name type="scientific">Pelobacter propionicus (strain DSM 2379 / NBRC 103807 / OttBd1)</name>
    <dbReference type="NCBI Taxonomy" id="338966"/>
    <lineage>
        <taxon>Bacteria</taxon>
        <taxon>Pseudomonadati</taxon>
        <taxon>Thermodesulfobacteriota</taxon>
        <taxon>Desulfuromonadia</taxon>
        <taxon>Desulfuromonadales</taxon>
        <taxon>Desulfuromonadaceae</taxon>
        <taxon>Pelobacter</taxon>
    </lineage>
</organism>
<evidence type="ECO:0000313" key="2">
    <source>
        <dbReference type="Proteomes" id="UP000006732"/>
    </source>
</evidence>
<keyword evidence="2" id="KW-1185">Reference proteome</keyword>
<dbReference type="AlphaFoldDB" id="A1ALF1"/>
<sequence length="236" mass="25663">MSESLRIALIAEGPTDKIVIEAALKAILQQPFVLIPLQPEPTRPDLGGGWCGVLKWCREFRARGYGSFEEDPTLELYDFFILHLDADVAHKSYSDVGPAIEQEAQQSAWGALPCFQPCPPPGATVNGLKSVLFSWLGVASVGSRTVLCIPSKSTETWLAVAVYPDNENLLNGLECTLIMEGRLASLSKGQRIRKSAREYTNHAATITGAWDSVRAQCSQADVFHNNSTTILMGEAA</sequence>
<proteinExistence type="predicted"/>
<dbReference type="KEGG" id="ppd:Ppro_0540"/>
<dbReference type="EMBL" id="CP000482">
    <property type="protein sequence ID" value="ABK98171.1"/>
    <property type="molecule type" value="Genomic_DNA"/>
</dbReference>
<gene>
    <name evidence="1" type="ordered locus">Ppro_0540</name>
</gene>
<evidence type="ECO:0000313" key="1">
    <source>
        <dbReference type="EMBL" id="ABK98171.1"/>
    </source>
</evidence>
<dbReference type="STRING" id="338966.Ppro_0540"/>
<protein>
    <submittedName>
        <fullName evidence="1">Uncharacterized protein</fullName>
    </submittedName>
</protein>
<reference evidence="1 2" key="1">
    <citation type="submission" date="2006-10" db="EMBL/GenBank/DDBJ databases">
        <title>Complete sequence of chromosome of Pelobacter propionicus DSM 2379.</title>
        <authorList>
            <consortium name="US DOE Joint Genome Institute"/>
            <person name="Copeland A."/>
            <person name="Lucas S."/>
            <person name="Lapidus A."/>
            <person name="Barry K."/>
            <person name="Detter J.C."/>
            <person name="Glavina del Rio T."/>
            <person name="Hammon N."/>
            <person name="Israni S."/>
            <person name="Dalin E."/>
            <person name="Tice H."/>
            <person name="Pitluck S."/>
            <person name="Saunders E."/>
            <person name="Brettin T."/>
            <person name="Bruce D."/>
            <person name="Han C."/>
            <person name="Tapia R."/>
            <person name="Schmutz J."/>
            <person name="Larimer F."/>
            <person name="Land M."/>
            <person name="Hauser L."/>
            <person name="Kyrpides N."/>
            <person name="Kim E."/>
            <person name="Lovley D."/>
            <person name="Richardson P."/>
        </authorList>
    </citation>
    <scope>NUCLEOTIDE SEQUENCE [LARGE SCALE GENOMIC DNA]</scope>
    <source>
        <strain evidence="2">DSM 2379 / NBRC 103807 / OttBd1</strain>
    </source>
</reference>
<dbReference type="RefSeq" id="WP_011734484.1">
    <property type="nucleotide sequence ID" value="NC_008609.1"/>
</dbReference>
<dbReference type="eggNOG" id="ENOG502ZC77">
    <property type="taxonomic scope" value="Bacteria"/>
</dbReference>
<name>A1ALF1_PELPD</name>
<dbReference type="HOGENOM" id="CLU_105445_0_0_7"/>
<accession>A1ALF1</accession>
<dbReference type="OrthoDB" id="5512790at2"/>